<dbReference type="OrthoDB" id="7225519at2"/>
<dbReference type="Proteomes" id="UP000316313">
    <property type="component" value="Chromosome"/>
</dbReference>
<proteinExistence type="predicted"/>
<gene>
    <name evidence="2" type="ORF">E3D00_07495</name>
</gene>
<dbReference type="KEGG" id="ssam:E3D00_07495"/>
<dbReference type="EMBL" id="CP038141">
    <property type="protein sequence ID" value="QDH18041.1"/>
    <property type="molecule type" value="Genomic_DNA"/>
</dbReference>
<sequence length="280" mass="31362">MLVSTLPNNLAMSSLEIAALTGKKHLHVIRDIKKMISDLYDRDATNLDNRIDPPSLGNLHKIDDPNMDHPKIQGITVTKDKRGYISRIDLDYSHTITLVTGYDTKARKKVVDRWMALEAKEQSTPTIKPSPRKRKPAFDVAFKRLLNVAELLPTLDANQKRLKAARGTYELTGVNPLELLGETSLPAPTNENYLTPTEIGTHIGLSGQRINQVLIEQGYQIRVKGSSTGSSYEPTEKGKDVSRFFDTTRTNGKGSQQQLKWSNQMVSVLRPFAPRKEKVS</sequence>
<feature type="region of interest" description="Disordered" evidence="1">
    <location>
        <begin position="225"/>
        <end position="259"/>
    </location>
</feature>
<organism evidence="2 3">
    <name type="scientific">Swingsia samuiensis</name>
    <dbReference type="NCBI Taxonomy" id="1293412"/>
    <lineage>
        <taxon>Bacteria</taxon>
        <taxon>Pseudomonadati</taxon>
        <taxon>Pseudomonadota</taxon>
        <taxon>Alphaproteobacteria</taxon>
        <taxon>Acetobacterales</taxon>
        <taxon>Acetobacteraceae</taxon>
        <taxon>Swingsia</taxon>
    </lineage>
</organism>
<keyword evidence="3" id="KW-1185">Reference proteome</keyword>
<dbReference type="InterPro" id="IPR014054">
    <property type="entry name" value="Phage_regulatory_Rha"/>
</dbReference>
<evidence type="ECO:0000256" key="1">
    <source>
        <dbReference type="SAM" id="MobiDB-lite"/>
    </source>
</evidence>
<dbReference type="Pfam" id="PF09669">
    <property type="entry name" value="Phage_pRha"/>
    <property type="match status" value="1"/>
</dbReference>
<feature type="compositionally biased region" description="Basic and acidic residues" evidence="1">
    <location>
        <begin position="234"/>
        <end position="243"/>
    </location>
</feature>
<evidence type="ECO:0008006" key="4">
    <source>
        <dbReference type="Google" id="ProtNLM"/>
    </source>
</evidence>
<feature type="compositionally biased region" description="Polar residues" evidence="1">
    <location>
        <begin position="245"/>
        <end position="259"/>
    </location>
</feature>
<reference evidence="2 3" key="1">
    <citation type="submission" date="2019-03" db="EMBL/GenBank/DDBJ databases">
        <title>The complete genome sequence of Swingsia samuiensis NBRC107927(T).</title>
        <authorList>
            <person name="Chua K.-O."/>
            <person name="Chan K.-G."/>
            <person name="See-Too W.-S."/>
        </authorList>
    </citation>
    <scope>NUCLEOTIDE SEQUENCE [LARGE SCALE GENOMIC DNA]</scope>
    <source>
        <strain evidence="2 3">AH83</strain>
    </source>
</reference>
<name>A0A4Y6UNV6_9PROT</name>
<dbReference type="AlphaFoldDB" id="A0A4Y6UNV6"/>
<evidence type="ECO:0000313" key="3">
    <source>
        <dbReference type="Proteomes" id="UP000316313"/>
    </source>
</evidence>
<protein>
    <recommendedName>
        <fullName evidence="4">Antirepressor protein C-terminal domain-containing protein</fullName>
    </recommendedName>
</protein>
<evidence type="ECO:0000313" key="2">
    <source>
        <dbReference type="EMBL" id="QDH18041.1"/>
    </source>
</evidence>
<accession>A0A4Y6UNV6</accession>